<dbReference type="PROSITE" id="PS51318">
    <property type="entry name" value="TAT"/>
    <property type="match status" value="1"/>
</dbReference>
<evidence type="ECO:0000313" key="3">
    <source>
        <dbReference type="Proteomes" id="UP001165343"/>
    </source>
</evidence>
<dbReference type="SUPFAM" id="SSF56601">
    <property type="entry name" value="beta-lactamase/transpeptidase-like"/>
    <property type="match status" value="1"/>
</dbReference>
<accession>A0ABT0RJ01</accession>
<dbReference type="RefSeq" id="WP_249868783.1">
    <property type="nucleotide sequence ID" value="NZ_JAMGBC010000001.1"/>
</dbReference>
<dbReference type="PANTHER" id="PTHR46825">
    <property type="entry name" value="D-ALANYL-D-ALANINE-CARBOXYPEPTIDASE/ENDOPEPTIDASE AMPH"/>
    <property type="match status" value="1"/>
</dbReference>
<proteinExistence type="predicted"/>
<feature type="domain" description="Beta-lactamase-related" evidence="1">
    <location>
        <begin position="54"/>
        <end position="350"/>
    </location>
</feature>
<dbReference type="EMBL" id="JAMGBC010000001">
    <property type="protein sequence ID" value="MCL6679910.1"/>
    <property type="molecule type" value="Genomic_DNA"/>
</dbReference>
<name>A0ABT0RJ01_9SPHN</name>
<dbReference type="Gene3D" id="3.40.710.10">
    <property type="entry name" value="DD-peptidase/beta-lactamase superfamily"/>
    <property type="match status" value="1"/>
</dbReference>
<comment type="caution">
    <text evidence="2">The sequence shown here is derived from an EMBL/GenBank/DDBJ whole genome shotgun (WGS) entry which is preliminary data.</text>
</comment>
<dbReference type="InterPro" id="IPR050491">
    <property type="entry name" value="AmpC-like"/>
</dbReference>
<keyword evidence="3" id="KW-1185">Reference proteome</keyword>
<dbReference type="PANTHER" id="PTHR46825:SF7">
    <property type="entry name" value="D-ALANYL-D-ALANINE CARBOXYPEPTIDASE"/>
    <property type="match status" value="1"/>
</dbReference>
<dbReference type="Proteomes" id="UP001165343">
    <property type="component" value="Unassembled WGS sequence"/>
</dbReference>
<protein>
    <submittedName>
        <fullName evidence="2">Beta-lactamase family protein</fullName>
    </submittedName>
</protein>
<dbReference type="InterPro" id="IPR012338">
    <property type="entry name" value="Beta-lactam/transpept-like"/>
</dbReference>
<dbReference type="InterPro" id="IPR006311">
    <property type="entry name" value="TAT_signal"/>
</dbReference>
<gene>
    <name evidence="2" type="ORF">LZ519_11380</name>
</gene>
<evidence type="ECO:0000313" key="2">
    <source>
        <dbReference type="EMBL" id="MCL6679910.1"/>
    </source>
</evidence>
<evidence type="ECO:0000259" key="1">
    <source>
        <dbReference type="Pfam" id="PF00144"/>
    </source>
</evidence>
<reference evidence="2" key="1">
    <citation type="submission" date="2022-05" db="EMBL/GenBank/DDBJ databases">
        <authorList>
            <person name="Jo J.-H."/>
            <person name="Im W.-T."/>
        </authorList>
    </citation>
    <scope>NUCLEOTIDE SEQUENCE</scope>
    <source>
        <strain evidence="2">RG327</strain>
    </source>
</reference>
<sequence>MLIDRRGFAKGAAAFAAAGVFSGKAAAQRLVAGSPQARALAAIRDYAEAHRRYLNLPGMTVGVTSPSGFATSLSVGFANAETRAPIAPDTLVQIGSISKSFLSALLHQFAQEGRFKLSDRIVRLLPETALPRTSPIEVQHLLDHVAGLPGDPPLFVRGGLWTAYAPGKHWHYSNTGYDLLGQLAEHFGKKPLDRLLAERIFEPLGMRLTRGAITSGERLLYAQGYEAADETVPFVRGAPFAQAPWVDVTTGAGCIGSTASDMNHYLRTLANAAKGLGGMGLGAKEALAYVTHKVPSDSPEMAYGNGLMHVEDKGRRYLHHTGGMVSFASSFHVDVDNGVGAFASSNVSAFLDYRPRKLTFFAVQALAAAEAGQKLPDPPALEPKLPEAADYVGIYRTSTGRSFEVRGGPRLTIISNGNEAPLEPAGENSFRTLHPDFRAFTLMFERGNGKAIVAHWGPQSFVREGVMAKLPGSDPALARLAGRYVNDSPWWGTTIVVERGGKLWIGTDTPMTPVGKNRWRVGEESWSPERASFADFIDGQPQTFVFSGVEFARQDT</sequence>
<dbReference type="InterPro" id="IPR001466">
    <property type="entry name" value="Beta-lactam-related"/>
</dbReference>
<organism evidence="2 3">
    <name type="scientific">Sphingomonas anseongensis</name>
    <dbReference type="NCBI Taxonomy" id="2908207"/>
    <lineage>
        <taxon>Bacteria</taxon>
        <taxon>Pseudomonadati</taxon>
        <taxon>Pseudomonadota</taxon>
        <taxon>Alphaproteobacteria</taxon>
        <taxon>Sphingomonadales</taxon>
        <taxon>Sphingomonadaceae</taxon>
        <taxon>Sphingomonas</taxon>
    </lineage>
</organism>
<dbReference type="Pfam" id="PF00144">
    <property type="entry name" value="Beta-lactamase"/>
    <property type="match status" value="1"/>
</dbReference>